<dbReference type="InterPro" id="IPR000425">
    <property type="entry name" value="MIP"/>
</dbReference>
<feature type="transmembrane region" description="Helical" evidence="8">
    <location>
        <begin position="183"/>
        <end position="203"/>
    </location>
</feature>
<comment type="subcellular location">
    <subcellularLocation>
        <location evidence="1">Membrane</location>
        <topology evidence="1">Multi-pass membrane protein</topology>
    </subcellularLocation>
</comment>
<keyword evidence="3 7" id="KW-0813">Transport</keyword>
<feature type="transmembrane region" description="Helical" evidence="8">
    <location>
        <begin position="12"/>
        <end position="32"/>
    </location>
</feature>
<gene>
    <name evidence="9" type="ORF">HY912_12590</name>
</gene>
<evidence type="ECO:0000256" key="8">
    <source>
        <dbReference type="SAM" id="Phobius"/>
    </source>
</evidence>
<feature type="transmembrane region" description="Helical" evidence="8">
    <location>
        <begin position="148"/>
        <end position="171"/>
    </location>
</feature>
<keyword evidence="6 8" id="KW-0472">Membrane</keyword>
<organism evidence="9 10">
    <name type="scientific">Desulfomonile tiedjei</name>
    <dbReference type="NCBI Taxonomy" id="2358"/>
    <lineage>
        <taxon>Bacteria</taxon>
        <taxon>Pseudomonadati</taxon>
        <taxon>Thermodesulfobacteriota</taxon>
        <taxon>Desulfomonilia</taxon>
        <taxon>Desulfomonilales</taxon>
        <taxon>Desulfomonilaceae</taxon>
        <taxon>Desulfomonile</taxon>
    </lineage>
</organism>
<dbReference type="PRINTS" id="PR00783">
    <property type="entry name" value="MINTRINSICP"/>
</dbReference>
<feature type="transmembrane region" description="Helical" evidence="8">
    <location>
        <begin position="38"/>
        <end position="56"/>
    </location>
</feature>
<evidence type="ECO:0000256" key="6">
    <source>
        <dbReference type="ARBA" id="ARBA00023136"/>
    </source>
</evidence>
<comment type="similarity">
    <text evidence="2 7">Belongs to the MIP/aquaporin (TC 1.A.8) family.</text>
</comment>
<dbReference type="PANTHER" id="PTHR43829">
    <property type="entry name" value="AQUAPORIN OR AQUAGLYCEROPORIN RELATED"/>
    <property type="match status" value="1"/>
</dbReference>
<reference evidence="9" key="1">
    <citation type="submission" date="2020-07" db="EMBL/GenBank/DDBJ databases">
        <title>Huge and variable diversity of episymbiotic CPR bacteria and DPANN archaea in groundwater ecosystems.</title>
        <authorList>
            <person name="He C.Y."/>
            <person name="Keren R."/>
            <person name="Whittaker M."/>
            <person name="Farag I.F."/>
            <person name="Doudna J."/>
            <person name="Cate J.H.D."/>
            <person name="Banfield J.F."/>
        </authorList>
    </citation>
    <scope>NUCLEOTIDE SEQUENCE</scope>
    <source>
        <strain evidence="9">NC_groundwater_1664_Pr3_B-0.1um_52_9</strain>
    </source>
</reference>
<dbReference type="PANTHER" id="PTHR43829:SF9">
    <property type="entry name" value="AQUAPORIN-9"/>
    <property type="match status" value="1"/>
</dbReference>
<dbReference type="SUPFAM" id="SSF81338">
    <property type="entry name" value="Aquaporin-like"/>
    <property type="match status" value="1"/>
</dbReference>
<dbReference type="EMBL" id="JACRDE010000333">
    <property type="protein sequence ID" value="MBI5250324.1"/>
    <property type="molecule type" value="Genomic_DNA"/>
</dbReference>
<comment type="caution">
    <text evidence="9">The sequence shown here is derived from an EMBL/GenBank/DDBJ whole genome shotgun (WGS) entry which is preliminary data.</text>
</comment>
<dbReference type="AlphaFoldDB" id="A0A9D6V2J9"/>
<dbReference type="InterPro" id="IPR022357">
    <property type="entry name" value="MIP_CS"/>
</dbReference>
<dbReference type="GO" id="GO:0005886">
    <property type="term" value="C:plasma membrane"/>
    <property type="evidence" value="ECO:0007669"/>
    <property type="project" value="TreeGrafter"/>
</dbReference>
<name>A0A9D6V2J9_9BACT</name>
<feature type="transmembrane region" description="Helical" evidence="8">
    <location>
        <begin position="238"/>
        <end position="260"/>
    </location>
</feature>
<dbReference type="InterPro" id="IPR023271">
    <property type="entry name" value="Aquaporin-like"/>
</dbReference>
<evidence type="ECO:0000256" key="5">
    <source>
        <dbReference type="ARBA" id="ARBA00022989"/>
    </source>
</evidence>
<evidence type="ECO:0000256" key="7">
    <source>
        <dbReference type="RuleBase" id="RU000477"/>
    </source>
</evidence>
<dbReference type="Gene3D" id="1.20.1080.10">
    <property type="entry name" value="Glycerol uptake facilitator protein"/>
    <property type="match status" value="1"/>
</dbReference>
<dbReference type="InterPro" id="IPR050363">
    <property type="entry name" value="MIP/Aquaporin"/>
</dbReference>
<dbReference type="Proteomes" id="UP000807825">
    <property type="component" value="Unassembled WGS sequence"/>
</dbReference>
<evidence type="ECO:0000256" key="3">
    <source>
        <dbReference type="ARBA" id="ARBA00022448"/>
    </source>
</evidence>
<evidence type="ECO:0000256" key="4">
    <source>
        <dbReference type="ARBA" id="ARBA00022692"/>
    </source>
</evidence>
<feature type="transmembrane region" description="Helical" evidence="8">
    <location>
        <begin position="82"/>
        <end position="105"/>
    </location>
</feature>
<evidence type="ECO:0000256" key="2">
    <source>
        <dbReference type="ARBA" id="ARBA00006175"/>
    </source>
</evidence>
<evidence type="ECO:0000256" key="1">
    <source>
        <dbReference type="ARBA" id="ARBA00004141"/>
    </source>
</evidence>
<proteinExistence type="inferred from homology"/>
<protein>
    <submittedName>
        <fullName evidence="9">Aquaporin</fullName>
    </submittedName>
</protein>
<accession>A0A9D6V2J9</accession>
<keyword evidence="5 8" id="KW-1133">Transmembrane helix</keyword>
<evidence type="ECO:0000313" key="9">
    <source>
        <dbReference type="EMBL" id="MBI5250324.1"/>
    </source>
</evidence>
<dbReference type="PROSITE" id="PS00221">
    <property type="entry name" value="MIP"/>
    <property type="match status" value="1"/>
</dbReference>
<dbReference type="Pfam" id="PF00230">
    <property type="entry name" value="MIP"/>
    <property type="match status" value="1"/>
</dbReference>
<dbReference type="GO" id="GO:0015254">
    <property type="term" value="F:glycerol channel activity"/>
    <property type="evidence" value="ECO:0007669"/>
    <property type="project" value="TreeGrafter"/>
</dbReference>
<keyword evidence="4 7" id="KW-0812">Transmembrane</keyword>
<sequence>MNGLLAVCFGEFLGVFILVFFGISTVATAVVFNAFSGVMQVALLWGLGVTLAIYATRHLSCAHLNPAVSVGMVLAGRMQPKLLPWYMGFQLLGAIVAGLVLIVLFDGPIQQFEAASGIVRGTPQSVRTAMIFGEYFPNPGMAQPWLKIGMGTAALAEAIGTFVLVTMIFLLTEGCNVGRPAEGVSPVFIGGTVSLIISVLAPLTQAGLNPARDFGPRLVAYFTGWNSVAIPGPQGGFFVVYIAAPLLAGAAAAVFFRYLIAPLMAIRARQLESCSCQAQCVNGSEMREASNWK</sequence>
<evidence type="ECO:0000313" key="10">
    <source>
        <dbReference type="Proteomes" id="UP000807825"/>
    </source>
</evidence>